<comment type="pathway">
    <text evidence="5">Metabolic intermediate biosynthesis; prephenate biosynthesis; prephenate from chorismate: step 1/1.</text>
</comment>
<dbReference type="UniPathway" id="UPA00120">
    <property type="reaction ID" value="UER00203"/>
</dbReference>
<organism evidence="23 24">
    <name type="scientific">Collinsella acetigenes</name>
    <dbReference type="NCBI Taxonomy" id="2713419"/>
    <lineage>
        <taxon>Bacteria</taxon>
        <taxon>Bacillati</taxon>
        <taxon>Actinomycetota</taxon>
        <taxon>Coriobacteriia</taxon>
        <taxon>Coriobacteriales</taxon>
        <taxon>Coriobacteriaceae</taxon>
        <taxon>Collinsella</taxon>
    </lineage>
</organism>
<dbReference type="CDD" id="cd04905">
    <property type="entry name" value="ACT_CM-PDT"/>
    <property type="match status" value="1"/>
</dbReference>
<dbReference type="Gene3D" id="3.30.70.260">
    <property type="match status" value="1"/>
</dbReference>
<dbReference type="SMART" id="SM00830">
    <property type="entry name" value="CM_2"/>
    <property type="match status" value="1"/>
</dbReference>
<evidence type="ECO:0000256" key="12">
    <source>
        <dbReference type="ARBA" id="ARBA00023222"/>
    </source>
</evidence>
<evidence type="ECO:0000256" key="15">
    <source>
        <dbReference type="ARBA" id="ARBA00023268"/>
    </source>
</evidence>
<evidence type="ECO:0000256" key="10">
    <source>
        <dbReference type="ARBA" id="ARBA00022605"/>
    </source>
</evidence>
<evidence type="ECO:0000256" key="2">
    <source>
        <dbReference type="ARBA" id="ARBA00002364"/>
    </source>
</evidence>
<keyword evidence="13" id="KW-0413">Isomerase</keyword>
<comment type="caution">
    <text evidence="23">The sequence shown here is derived from an EMBL/GenBank/DDBJ whole genome shotgun (WGS) entry which is preliminary data.</text>
</comment>
<accession>A0A7X9YIY6</accession>
<keyword evidence="24" id="KW-1185">Reference proteome</keyword>
<evidence type="ECO:0000256" key="16">
    <source>
        <dbReference type="ARBA" id="ARBA00031175"/>
    </source>
</evidence>
<dbReference type="GO" id="GO:0005737">
    <property type="term" value="C:cytoplasm"/>
    <property type="evidence" value="ECO:0007669"/>
    <property type="project" value="UniProtKB-SubCell"/>
</dbReference>
<evidence type="ECO:0000259" key="22">
    <source>
        <dbReference type="PROSITE" id="PS51671"/>
    </source>
</evidence>
<dbReference type="CDD" id="cd13631">
    <property type="entry name" value="PBP2_Ct-PDT_like"/>
    <property type="match status" value="1"/>
</dbReference>
<evidence type="ECO:0000313" key="24">
    <source>
        <dbReference type="Proteomes" id="UP000546970"/>
    </source>
</evidence>
<name>A0A7X9YIY6_9ACTN</name>
<feature type="domain" description="ACT" evidence="22">
    <location>
        <begin position="301"/>
        <end position="380"/>
    </location>
</feature>
<dbReference type="Pfam" id="PF00800">
    <property type="entry name" value="PDT"/>
    <property type="match status" value="1"/>
</dbReference>
<evidence type="ECO:0000259" key="21">
    <source>
        <dbReference type="PROSITE" id="PS51171"/>
    </source>
</evidence>
<dbReference type="InterPro" id="IPR001086">
    <property type="entry name" value="Preph_deHydtase"/>
</dbReference>
<dbReference type="InterPro" id="IPR002912">
    <property type="entry name" value="ACT_dom"/>
</dbReference>
<dbReference type="InterPro" id="IPR045865">
    <property type="entry name" value="ACT-like_dom_sf"/>
</dbReference>
<dbReference type="SUPFAM" id="SSF55021">
    <property type="entry name" value="ACT-like"/>
    <property type="match status" value="1"/>
</dbReference>
<dbReference type="InterPro" id="IPR002701">
    <property type="entry name" value="CM_II_prokaryot"/>
</dbReference>
<dbReference type="PANTHER" id="PTHR21022">
    <property type="entry name" value="PREPHENATE DEHYDRATASE P PROTEIN"/>
    <property type="match status" value="1"/>
</dbReference>
<dbReference type="PIRSF" id="PIRSF001500">
    <property type="entry name" value="Chor_mut_pdt_Ppr"/>
    <property type="match status" value="1"/>
</dbReference>
<protein>
    <recommendedName>
        <fullName evidence="7">Bifunctional chorismate mutase/prephenate dehydratase</fullName>
        <ecNumber evidence="6">4.2.1.51</ecNumber>
    </recommendedName>
    <alternativeName>
        <fullName evidence="17">Chorismate mutase-prephenate dehydratase</fullName>
    </alternativeName>
    <alternativeName>
        <fullName evidence="8">Prephenate dehydratase</fullName>
    </alternativeName>
    <alternativeName>
        <fullName evidence="16">p-protein</fullName>
    </alternativeName>
</protein>
<feature type="site" description="Essential for prephenate dehydratase activity" evidence="19">
    <location>
        <position position="282"/>
    </location>
</feature>
<dbReference type="Pfam" id="PF01817">
    <property type="entry name" value="CM_2"/>
    <property type="match status" value="1"/>
</dbReference>
<evidence type="ECO:0000256" key="1">
    <source>
        <dbReference type="ARBA" id="ARBA00000824"/>
    </source>
</evidence>
<feature type="domain" description="Chorismate mutase" evidence="20">
    <location>
        <begin position="1"/>
        <end position="86"/>
    </location>
</feature>
<dbReference type="GO" id="GO:0046417">
    <property type="term" value="P:chorismate metabolic process"/>
    <property type="evidence" value="ECO:0007669"/>
    <property type="project" value="InterPro"/>
</dbReference>
<keyword evidence="14" id="KW-0456">Lyase</keyword>
<dbReference type="InterPro" id="IPR036979">
    <property type="entry name" value="CM_dom_sf"/>
</dbReference>
<dbReference type="EC" id="4.2.1.51" evidence="6"/>
<comment type="catalytic activity">
    <reaction evidence="1">
        <text>chorismate = prephenate</text>
        <dbReference type="Rhea" id="RHEA:13897"/>
        <dbReference type="ChEBI" id="CHEBI:29748"/>
        <dbReference type="ChEBI" id="CHEBI:29934"/>
        <dbReference type="EC" id="5.4.99.5"/>
    </reaction>
</comment>
<comment type="subcellular location">
    <subcellularLocation>
        <location evidence="3">Cytoplasm</location>
    </subcellularLocation>
</comment>
<evidence type="ECO:0000256" key="11">
    <source>
        <dbReference type="ARBA" id="ARBA00023141"/>
    </source>
</evidence>
<dbReference type="PROSITE" id="PS51168">
    <property type="entry name" value="CHORISMATE_MUT_2"/>
    <property type="match status" value="1"/>
</dbReference>
<dbReference type="AlphaFoldDB" id="A0A7X9YIY6"/>
<comment type="pathway">
    <text evidence="4">Amino-acid biosynthesis; L-phenylalanine biosynthesis; phenylpyruvate from prephenate: step 1/1.</text>
</comment>
<evidence type="ECO:0000256" key="6">
    <source>
        <dbReference type="ARBA" id="ARBA00013147"/>
    </source>
</evidence>
<sequence length="381" mass="42069">MELTDVRTQIDSIDSQLLELFCRRMDLAQEVAAAKKGMKKAVFDPARERAKLADIMGRAPARYSSQAVSLFSLLMTMNKAEQQKILHSDDAESLSSRARASLLPSSEAFPSTAHVACQGVEGAYSQIAACRLFRVPVISYFTTFEGVFRAVQSGLCEYGVLPIENSTAGSVNQVYDLMAQYRVSIVKSLRQKIDHQLLVTPGTDLENITEICSHQQAIAQCSDIIESLGAQVTVTENTAMAAQMVAESDRDDIAAISSQSCAELYGLEVAARDVQNADSNYTRFVVISAEPKIYPGANRTSLMVTLKHEPGSLYRMLERFYALGINMVKLESRPIPGRDFEFVFYFDLEAPAASNELDTLLDSLDDICDSYVYFGTYTEVL</sequence>
<keyword evidence="11" id="KW-0057">Aromatic amino acid biosynthesis</keyword>
<dbReference type="RefSeq" id="WP_169277214.1">
    <property type="nucleotide sequence ID" value="NZ_JABBCP010000002.1"/>
</dbReference>
<evidence type="ECO:0000256" key="5">
    <source>
        <dbReference type="ARBA" id="ARBA00004817"/>
    </source>
</evidence>
<dbReference type="InterPro" id="IPR036263">
    <property type="entry name" value="Chorismate_II_sf"/>
</dbReference>
<evidence type="ECO:0000256" key="3">
    <source>
        <dbReference type="ARBA" id="ARBA00004496"/>
    </source>
</evidence>
<evidence type="ECO:0000256" key="17">
    <source>
        <dbReference type="ARBA" id="ARBA00031520"/>
    </source>
</evidence>
<evidence type="ECO:0000256" key="4">
    <source>
        <dbReference type="ARBA" id="ARBA00004741"/>
    </source>
</evidence>
<dbReference type="SUPFAM" id="SSF53850">
    <property type="entry name" value="Periplasmic binding protein-like II"/>
    <property type="match status" value="1"/>
</dbReference>
<dbReference type="GO" id="GO:0009094">
    <property type="term" value="P:L-phenylalanine biosynthetic process"/>
    <property type="evidence" value="ECO:0007669"/>
    <property type="project" value="UniProtKB-UniPathway"/>
</dbReference>
<keyword evidence="12" id="KW-0584">Phenylalanine biosynthesis</keyword>
<dbReference type="InterPro" id="IPR008242">
    <property type="entry name" value="Chor_mutase/pphenate_deHydtase"/>
</dbReference>
<dbReference type="Proteomes" id="UP000546970">
    <property type="component" value="Unassembled WGS sequence"/>
</dbReference>
<dbReference type="PROSITE" id="PS51171">
    <property type="entry name" value="PREPHENATE_DEHYDR_3"/>
    <property type="match status" value="1"/>
</dbReference>
<evidence type="ECO:0000256" key="14">
    <source>
        <dbReference type="ARBA" id="ARBA00023239"/>
    </source>
</evidence>
<dbReference type="GO" id="GO:0004664">
    <property type="term" value="F:prephenate dehydratase activity"/>
    <property type="evidence" value="ECO:0007669"/>
    <property type="project" value="UniProtKB-EC"/>
</dbReference>
<dbReference type="Gene3D" id="3.40.190.10">
    <property type="entry name" value="Periplasmic binding protein-like II"/>
    <property type="match status" value="2"/>
</dbReference>
<evidence type="ECO:0000256" key="18">
    <source>
        <dbReference type="ARBA" id="ARBA00047848"/>
    </source>
</evidence>
<evidence type="ECO:0000256" key="8">
    <source>
        <dbReference type="ARBA" id="ARBA00021872"/>
    </source>
</evidence>
<dbReference type="EMBL" id="JABBCP010000002">
    <property type="protein sequence ID" value="NMF55561.1"/>
    <property type="molecule type" value="Genomic_DNA"/>
</dbReference>
<comment type="catalytic activity">
    <reaction evidence="18">
        <text>prephenate + H(+) = 3-phenylpyruvate + CO2 + H2O</text>
        <dbReference type="Rhea" id="RHEA:21648"/>
        <dbReference type="ChEBI" id="CHEBI:15377"/>
        <dbReference type="ChEBI" id="CHEBI:15378"/>
        <dbReference type="ChEBI" id="CHEBI:16526"/>
        <dbReference type="ChEBI" id="CHEBI:18005"/>
        <dbReference type="ChEBI" id="CHEBI:29934"/>
        <dbReference type="EC" id="4.2.1.51"/>
    </reaction>
</comment>
<keyword evidence="10" id="KW-0028">Amino-acid biosynthesis</keyword>
<gene>
    <name evidence="23" type="ORF">HF320_04350</name>
</gene>
<dbReference type="PANTHER" id="PTHR21022:SF19">
    <property type="entry name" value="PREPHENATE DEHYDRATASE-RELATED"/>
    <property type="match status" value="1"/>
</dbReference>
<proteinExistence type="predicted"/>
<dbReference type="Gene3D" id="1.20.59.10">
    <property type="entry name" value="Chorismate mutase"/>
    <property type="match status" value="1"/>
</dbReference>
<feature type="domain" description="Prephenate dehydratase" evidence="21">
    <location>
        <begin position="114"/>
        <end position="289"/>
    </location>
</feature>
<keyword evidence="9" id="KW-0963">Cytoplasm</keyword>
<reference evidence="23 24" key="1">
    <citation type="submission" date="2020-04" db="EMBL/GenBank/DDBJ databases">
        <title>Collinsella sp. KGMB02528 nov., an anaerobic actinobacterium isolated from human feces.</title>
        <authorList>
            <person name="Han K.-I."/>
            <person name="Eom M.K."/>
            <person name="Kim J.-S."/>
            <person name="Lee K.C."/>
            <person name="Suh M.K."/>
            <person name="Park S.-H."/>
            <person name="Lee J.H."/>
            <person name="Kang S.W."/>
            <person name="Park J.-E."/>
            <person name="Oh B.S."/>
            <person name="Yu S.Y."/>
            <person name="Choi S.-H."/>
            <person name="Lee D.H."/>
            <person name="Yoon H."/>
            <person name="Kim B.-Y."/>
            <person name="Lee J.H."/>
            <person name="Lee J.-S."/>
        </authorList>
    </citation>
    <scope>NUCLEOTIDE SEQUENCE [LARGE SCALE GENOMIC DNA]</scope>
    <source>
        <strain evidence="23 24">KGMB02528</strain>
    </source>
</reference>
<comment type="function">
    <text evidence="2">Catalyzes the Claisen rearrangement of chorismate to prephenate and the decarboxylation/dehydration of prephenate to phenylpyruvate.</text>
</comment>
<evidence type="ECO:0000256" key="19">
    <source>
        <dbReference type="PIRSR" id="PIRSR001500-2"/>
    </source>
</evidence>
<evidence type="ECO:0000256" key="9">
    <source>
        <dbReference type="ARBA" id="ARBA00022490"/>
    </source>
</evidence>
<dbReference type="PROSITE" id="PS51671">
    <property type="entry name" value="ACT"/>
    <property type="match status" value="1"/>
</dbReference>
<evidence type="ECO:0000313" key="23">
    <source>
        <dbReference type="EMBL" id="NMF55561.1"/>
    </source>
</evidence>
<keyword evidence="15" id="KW-0511">Multifunctional enzyme</keyword>
<dbReference type="UniPathway" id="UPA00121">
    <property type="reaction ID" value="UER00345"/>
</dbReference>
<evidence type="ECO:0000256" key="7">
    <source>
        <dbReference type="ARBA" id="ARBA00014401"/>
    </source>
</evidence>
<evidence type="ECO:0000259" key="20">
    <source>
        <dbReference type="PROSITE" id="PS51168"/>
    </source>
</evidence>
<dbReference type="SUPFAM" id="SSF48600">
    <property type="entry name" value="Chorismate mutase II"/>
    <property type="match status" value="1"/>
</dbReference>
<dbReference type="GO" id="GO:0004106">
    <property type="term" value="F:chorismate mutase activity"/>
    <property type="evidence" value="ECO:0007669"/>
    <property type="project" value="UniProtKB-EC"/>
</dbReference>
<evidence type="ECO:0000256" key="13">
    <source>
        <dbReference type="ARBA" id="ARBA00023235"/>
    </source>
</evidence>